<name>A0A7S0E1M9_9CRYP</name>
<dbReference type="GO" id="GO:0080008">
    <property type="term" value="C:Cul4-RING E3 ubiquitin ligase complex"/>
    <property type="evidence" value="ECO:0007669"/>
    <property type="project" value="TreeGrafter"/>
</dbReference>
<reference evidence="4" key="1">
    <citation type="submission" date="2021-01" db="EMBL/GenBank/DDBJ databases">
        <authorList>
            <person name="Corre E."/>
            <person name="Pelletier E."/>
            <person name="Niang G."/>
            <person name="Scheremetjew M."/>
            <person name="Finn R."/>
            <person name="Kale V."/>
            <person name="Holt S."/>
            <person name="Cochrane G."/>
            <person name="Meng A."/>
            <person name="Brown T."/>
            <person name="Cohen L."/>
        </authorList>
    </citation>
    <scope>NUCLEOTIDE SEQUENCE</scope>
    <source>
        <strain evidence="4">CCMP325</strain>
    </source>
</reference>
<evidence type="ECO:0000313" key="4">
    <source>
        <dbReference type="EMBL" id="CAD8470934.1"/>
    </source>
</evidence>
<dbReference type="InterPro" id="IPR011990">
    <property type="entry name" value="TPR-like_helical_dom_sf"/>
</dbReference>
<feature type="region of interest" description="Disordered" evidence="2">
    <location>
        <begin position="199"/>
        <end position="223"/>
    </location>
</feature>
<dbReference type="SUPFAM" id="SSF47459">
    <property type="entry name" value="HLH, helix-loop-helix DNA-binding domain"/>
    <property type="match status" value="1"/>
</dbReference>
<sequence>MEWYEAIQDAAEAPMGTQDMELLQGIVPDAGLDIFGDSRFGQNQLQGPLSIQGRQQNFSNQGNYELPLYGSGDQMSTLGQGVIAGGPSTFGQAGQLMANQNNFMPNSMLGMSDGSGFANNQSMQSNSSRLMPQTGMQGLATGNIQSGMQTNIQTGLHTGMQTGFMGGIGSGVVANRAPMQISQGAVNQGALNTGYVSQAQAPKREAPDSISDEKPAKKAPKRSLAATIERMEKHKILERKRREKTKELMSELQTLIPSVESVQESLTMNTVLEEAIEHLKEQQKNSTQLVVRPKDGDSSGPGAGGLARAFGPSGSGTRDGFNLIQGSADDSLGGLEAAVVPSQNPAAQTPAALAMEKKSSSTAEQLQLGRMPDQEFKYFRLVLMQETLYARMLEGWEQKMGLELVQDSLSLLCLARQGLSQQELEDLLQIKERGLDKQWVDLADALNADLAVRSQGLLGFVYSAFRLAVERRYLRNPEDRRKIQLRLAEYFEKKHGSDAQRAANELPYALESVGEWSRLRECLSSSLDLLYQLYNDKDKGDLLRFWRKGGDIETSGYEAASQLYAQRLKRFEEEGMAPQILWQSCLITARFLGDAGQFKEAENILGKARDLSKELGGGDKFVAEVSLRCAELLNKWAASSPEYSPEMMVRSAFYAKEAADLFAYMTDDASKEDYGTSLYWMGLNFGTLCRIGGGGSWTAQRAHEIAEQALGKCFAVRQEMGASQGKITEVLFGQGVLAFCKAEAMASGHVSPSSPEKAEEETKELREEALQIFNQCYSQFSEIFAENHLEAIKCITMIGLVCRRLERITDALEWCRKEVKVREEVQGELHPRTQQALRVYTELVEKCRNTGGSNGAHAAA</sequence>
<dbReference type="PROSITE" id="PS50888">
    <property type="entry name" value="BHLH"/>
    <property type="match status" value="1"/>
</dbReference>
<accession>A0A7S0E1M9</accession>
<dbReference type="EMBL" id="HBEO01004590">
    <property type="protein sequence ID" value="CAD8470934.1"/>
    <property type="molecule type" value="Transcribed_RNA"/>
</dbReference>
<protein>
    <recommendedName>
        <fullName evidence="3">BHLH domain-containing protein</fullName>
    </recommendedName>
</protein>
<organism evidence="4">
    <name type="scientific">Hanusia phi</name>
    <dbReference type="NCBI Taxonomy" id="3032"/>
    <lineage>
        <taxon>Eukaryota</taxon>
        <taxon>Cryptophyceae</taxon>
        <taxon>Pyrenomonadales</taxon>
        <taxon>Geminigeraceae</taxon>
        <taxon>Hanusia</taxon>
    </lineage>
</organism>
<dbReference type="AlphaFoldDB" id="A0A7S0E1M9"/>
<dbReference type="GO" id="GO:0046983">
    <property type="term" value="F:protein dimerization activity"/>
    <property type="evidence" value="ECO:0007669"/>
    <property type="project" value="InterPro"/>
</dbReference>
<evidence type="ECO:0000256" key="2">
    <source>
        <dbReference type="SAM" id="MobiDB-lite"/>
    </source>
</evidence>
<dbReference type="InterPro" id="IPR011598">
    <property type="entry name" value="bHLH_dom"/>
</dbReference>
<evidence type="ECO:0000259" key="3">
    <source>
        <dbReference type="PROSITE" id="PS50888"/>
    </source>
</evidence>
<feature type="region of interest" description="Disordered" evidence="2">
    <location>
        <begin position="283"/>
        <end position="306"/>
    </location>
</feature>
<dbReference type="SMART" id="SM00353">
    <property type="entry name" value="HLH"/>
    <property type="match status" value="1"/>
</dbReference>
<dbReference type="PANTHER" id="PTHR19860">
    <property type="entry name" value="DDB1- AND CUL4-ASSOCIATED FACTOR 12-RELATED"/>
    <property type="match status" value="1"/>
</dbReference>
<dbReference type="Gene3D" id="4.10.280.10">
    <property type="entry name" value="Helix-loop-helix DNA-binding domain"/>
    <property type="match status" value="1"/>
</dbReference>
<keyword evidence="1" id="KW-0677">Repeat</keyword>
<dbReference type="Pfam" id="PF00010">
    <property type="entry name" value="HLH"/>
    <property type="match status" value="1"/>
</dbReference>
<dbReference type="InterPro" id="IPR036638">
    <property type="entry name" value="HLH_DNA-bd_sf"/>
</dbReference>
<dbReference type="CDD" id="cd00083">
    <property type="entry name" value="bHLH_SF"/>
    <property type="match status" value="1"/>
</dbReference>
<feature type="domain" description="BHLH" evidence="3">
    <location>
        <begin position="229"/>
        <end position="282"/>
    </location>
</feature>
<dbReference type="PANTHER" id="PTHR19860:SF40">
    <property type="entry name" value="WD40 REPEAT-CONTAINING PROTEIN"/>
    <property type="match status" value="1"/>
</dbReference>
<proteinExistence type="predicted"/>
<evidence type="ECO:0000256" key="1">
    <source>
        <dbReference type="ARBA" id="ARBA00022737"/>
    </source>
</evidence>
<feature type="compositionally biased region" description="Basic and acidic residues" evidence="2">
    <location>
        <begin position="202"/>
        <end position="216"/>
    </location>
</feature>
<dbReference type="Gene3D" id="1.25.40.10">
    <property type="entry name" value="Tetratricopeptide repeat domain"/>
    <property type="match status" value="1"/>
</dbReference>
<gene>
    <name evidence="4" type="ORF">HPHI1048_LOCUS3287</name>
</gene>
<dbReference type="InterPro" id="IPR051191">
    <property type="entry name" value="DCAF12"/>
</dbReference>